<feature type="non-terminal residue" evidence="2">
    <location>
        <position position="182"/>
    </location>
</feature>
<dbReference type="RefSeq" id="XP_012203069.1">
    <property type="nucleotide sequence ID" value="XM_012347679.1"/>
</dbReference>
<keyword evidence="3" id="KW-1185">Reference proteome</keyword>
<dbReference type="SUPFAM" id="SSF103473">
    <property type="entry name" value="MFS general substrate transporter"/>
    <property type="match status" value="1"/>
</dbReference>
<dbReference type="STRING" id="695850.A0A067C6C4"/>
<proteinExistence type="predicted"/>
<sequence length="182" mass="19563">MLQAYWTIALDPKAPYTVHAERHVFFWPLCSASLQAPRYCCLRFHRAYVFFATFLLQFATGSIYAIYSVSGPINVYFGFPEDSDNATNAVVTSGILGILAQAFLGPLVEGKGPRTSLGVSTGIMAVGLLTAQIATVLRIWTLLHVGVVFVAVAFGAIMLASISTALKWAPDARGTVTGICLL</sequence>
<evidence type="ECO:0000313" key="3">
    <source>
        <dbReference type="Proteomes" id="UP000030745"/>
    </source>
</evidence>
<reference evidence="2 3" key="1">
    <citation type="journal article" date="2013" name="PLoS Genet.">
        <title>Distinctive expansion of potential virulence genes in the genome of the oomycete fish pathogen Saprolegnia parasitica.</title>
        <authorList>
            <person name="Jiang R.H."/>
            <person name="de Bruijn I."/>
            <person name="Haas B.J."/>
            <person name="Belmonte R."/>
            <person name="Lobach L."/>
            <person name="Christie J."/>
            <person name="van den Ackerveken G."/>
            <person name="Bottin A."/>
            <person name="Bulone V."/>
            <person name="Diaz-Moreno S.M."/>
            <person name="Dumas B."/>
            <person name="Fan L."/>
            <person name="Gaulin E."/>
            <person name="Govers F."/>
            <person name="Grenville-Briggs L.J."/>
            <person name="Horner N.R."/>
            <person name="Levin J.Z."/>
            <person name="Mammella M."/>
            <person name="Meijer H.J."/>
            <person name="Morris P."/>
            <person name="Nusbaum C."/>
            <person name="Oome S."/>
            <person name="Phillips A.J."/>
            <person name="van Rooyen D."/>
            <person name="Rzeszutek E."/>
            <person name="Saraiva M."/>
            <person name="Secombes C.J."/>
            <person name="Seidl M.F."/>
            <person name="Snel B."/>
            <person name="Stassen J.H."/>
            <person name="Sykes S."/>
            <person name="Tripathy S."/>
            <person name="van den Berg H."/>
            <person name="Vega-Arreguin J.C."/>
            <person name="Wawra S."/>
            <person name="Young S.K."/>
            <person name="Zeng Q."/>
            <person name="Dieguez-Uribeondo J."/>
            <person name="Russ C."/>
            <person name="Tyler B.M."/>
            <person name="van West P."/>
        </authorList>
    </citation>
    <scope>NUCLEOTIDE SEQUENCE [LARGE SCALE GENOMIC DNA]</scope>
    <source>
        <strain evidence="2 3">CBS 223.65</strain>
    </source>
</reference>
<gene>
    <name evidence="2" type="ORF">SPRG_08434</name>
</gene>
<name>A0A067C6C4_SAPPC</name>
<dbReference type="GeneID" id="24130653"/>
<protein>
    <recommendedName>
        <fullName evidence="4">Major facilitator superfamily (MFS) profile domain-containing protein</fullName>
    </recommendedName>
</protein>
<feature type="transmembrane region" description="Helical" evidence="1">
    <location>
        <begin position="47"/>
        <end position="67"/>
    </location>
</feature>
<keyword evidence="1" id="KW-0812">Transmembrane</keyword>
<dbReference type="VEuPathDB" id="FungiDB:SPRG_08434"/>
<organism evidence="2 3">
    <name type="scientific">Saprolegnia parasitica (strain CBS 223.65)</name>
    <dbReference type="NCBI Taxonomy" id="695850"/>
    <lineage>
        <taxon>Eukaryota</taxon>
        <taxon>Sar</taxon>
        <taxon>Stramenopiles</taxon>
        <taxon>Oomycota</taxon>
        <taxon>Saprolegniomycetes</taxon>
        <taxon>Saprolegniales</taxon>
        <taxon>Saprolegniaceae</taxon>
        <taxon>Saprolegnia</taxon>
    </lineage>
</organism>
<feature type="transmembrane region" description="Helical" evidence="1">
    <location>
        <begin position="117"/>
        <end position="140"/>
    </location>
</feature>
<evidence type="ECO:0000313" key="2">
    <source>
        <dbReference type="EMBL" id="KDO26073.1"/>
    </source>
</evidence>
<evidence type="ECO:0008006" key="4">
    <source>
        <dbReference type="Google" id="ProtNLM"/>
    </source>
</evidence>
<feature type="transmembrane region" description="Helical" evidence="1">
    <location>
        <begin position="87"/>
        <end position="105"/>
    </location>
</feature>
<dbReference type="InterPro" id="IPR036259">
    <property type="entry name" value="MFS_trans_sf"/>
</dbReference>
<dbReference type="AlphaFoldDB" id="A0A067C6C4"/>
<dbReference type="EMBL" id="KK583226">
    <property type="protein sequence ID" value="KDO26073.1"/>
    <property type="molecule type" value="Genomic_DNA"/>
</dbReference>
<evidence type="ECO:0000256" key="1">
    <source>
        <dbReference type="SAM" id="Phobius"/>
    </source>
</evidence>
<feature type="transmembrane region" description="Helical" evidence="1">
    <location>
        <begin position="146"/>
        <end position="166"/>
    </location>
</feature>
<keyword evidence="1" id="KW-0472">Membrane</keyword>
<dbReference type="Gene3D" id="1.20.1250.20">
    <property type="entry name" value="MFS general substrate transporter like domains"/>
    <property type="match status" value="1"/>
</dbReference>
<dbReference type="Proteomes" id="UP000030745">
    <property type="component" value="Unassembled WGS sequence"/>
</dbReference>
<keyword evidence="1" id="KW-1133">Transmembrane helix</keyword>
<accession>A0A067C6C4</accession>
<dbReference type="KEGG" id="spar:SPRG_08434"/>